<gene>
    <name evidence="3" type="ORF">EKH83_13185</name>
</gene>
<dbReference type="Pfam" id="PF01075">
    <property type="entry name" value="Glyco_transf_9"/>
    <property type="match status" value="1"/>
</dbReference>
<dbReference type="Gene3D" id="3.40.50.2000">
    <property type="entry name" value="Glycogen Phosphorylase B"/>
    <property type="match status" value="2"/>
</dbReference>
<evidence type="ECO:0000313" key="3">
    <source>
        <dbReference type="EMBL" id="RXF69103.1"/>
    </source>
</evidence>
<dbReference type="RefSeq" id="WP_128769911.1">
    <property type="nucleotide sequence ID" value="NZ_RXOC01000008.1"/>
</dbReference>
<dbReference type="Proteomes" id="UP000290848">
    <property type="component" value="Unassembled WGS sequence"/>
</dbReference>
<evidence type="ECO:0000256" key="2">
    <source>
        <dbReference type="ARBA" id="ARBA00022679"/>
    </source>
</evidence>
<dbReference type="GO" id="GO:0008713">
    <property type="term" value="F:ADP-heptose-lipopolysaccharide heptosyltransferase activity"/>
    <property type="evidence" value="ECO:0007669"/>
    <property type="project" value="TreeGrafter"/>
</dbReference>
<dbReference type="GO" id="GO:0009244">
    <property type="term" value="P:lipopolysaccharide core region biosynthetic process"/>
    <property type="evidence" value="ECO:0007669"/>
    <property type="project" value="TreeGrafter"/>
</dbReference>
<keyword evidence="2 3" id="KW-0808">Transferase</keyword>
<dbReference type="AlphaFoldDB" id="A0A4Q0M883"/>
<keyword evidence="1" id="KW-0328">Glycosyltransferase</keyword>
<name>A0A4Q0M883_9SPHI</name>
<proteinExistence type="predicted"/>
<dbReference type="InterPro" id="IPR051199">
    <property type="entry name" value="LPS_LOS_Heptosyltrfase"/>
</dbReference>
<dbReference type="EMBL" id="RXOC01000008">
    <property type="protein sequence ID" value="RXF69103.1"/>
    <property type="molecule type" value="Genomic_DNA"/>
</dbReference>
<sequence length="326" mass="36917">MNDTPKHILVSRNDAVGDVILAFPVCGLIKEYFPDCKVSFLGRTYTREIALSSTFVDNFVNQDELTHQSEDEGVAQLSKLNIDTVIFLRPDKSLARIAKKAGIKRRIGTAHRVYHWYTCNKLVRLSRKNSPLHEAQLNVKLLKGVNITRTLTLSEIPAYYGLKRIEPLMDEYRQMLSDDKFNLILHPKSHGNSLEWRLQNFTALIKKLDPAKFRIFVSGSRKENEILKSWIEEQGDRVINICGKLSLTQFISFINSSDGLIAASTGPLHIAAASGIHALGLYTDIKTKDAGRWGPIGEKAEFLQCKHADMDTITVEMVYEKVTKWI</sequence>
<dbReference type="GO" id="GO:0005829">
    <property type="term" value="C:cytosol"/>
    <property type="evidence" value="ECO:0007669"/>
    <property type="project" value="TreeGrafter"/>
</dbReference>
<dbReference type="InterPro" id="IPR002201">
    <property type="entry name" value="Glyco_trans_9"/>
</dbReference>
<organism evidence="3 4">
    <name type="scientific">Arcticibacter tournemirensis</name>
    <dbReference type="NCBI Taxonomy" id="699437"/>
    <lineage>
        <taxon>Bacteria</taxon>
        <taxon>Pseudomonadati</taxon>
        <taxon>Bacteroidota</taxon>
        <taxon>Sphingobacteriia</taxon>
        <taxon>Sphingobacteriales</taxon>
        <taxon>Sphingobacteriaceae</taxon>
        <taxon>Arcticibacter</taxon>
    </lineage>
</organism>
<comment type="caution">
    <text evidence="3">The sequence shown here is derived from an EMBL/GenBank/DDBJ whole genome shotgun (WGS) entry which is preliminary data.</text>
</comment>
<dbReference type="PANTHER" id="PTHR30160">
    <property type="entry name" value="TETRAACYLDISACCHARIDE 4'-KINASE-RELATED"/>
    <property type="match status" value="1"/>
</dbReference>
<dbReference type="SUPFAM" id="SSF53756">
    <property type="entry name" value="UDP-Glycosyltransferase/glycogen phosphorylase"/>
    <property type="match status" value="1"/>
</dbReference>
<protein>
    <submittedName>
        <fullName evidence="3">Lipopolysaccharide heptosyltransferase family protein</fullName>
    </submittedName>
</protein>
<dbReference type="CDD" id="cd03789">
    <property type="entry name" value="GT9_LPS_heptosyltransferase"/>
    <property type="match status" value="1"/>
</dbReference>
<reference evidence="3 4" key="1">
    <citation type="submission" date="2018-12" db="EMBL/GenBank/DDBJ databases">
        <title>The Draft Genome Sequence of the Soil Bacterium Pedobacter tournemirensis R1.</title>
        <authorList>
            <person name="He J."/>
        </authorList>
    </citation>
    <scope>NUCLEOTIDE SEQUENCE [LARGE SCALE GENOMIC DNA]</scope>
    <source>
        <strain evidence="3 4">R1</strain>
    </source>
</reference>
<evidence type="ECO:0000256" key="1">
    <source>
        <dbReference type="ARBA" id="ARBA00022676"/>
    </source>
</evidence>
<accession>A0A4Q0M883</accession>
<evidence type="ECO:0000313" key="4">
    <source>
        <dbReference type="Proteomes" id="UP000290848"/>
    </source>
</evidence>